<dbReference type="SUPFAM" id="SSF52540">
    <property type="entry name" value="P-loop containing nucleoside triphosphate hydrolases"/>
    <property type="match status" value="2"/>
</dbReference>
<gene>
    <name evidence="9" type="ORF">KFL_006490030</name>
</gene>
<evidence type="ECO:0000313" key="10">
    <source>
        <dbReference type="Proteomes" id="UP000054558"/>
    </source>
</evidence>
<keyword evidence="5" id="KW-0539">Nucleus</keyword>
<evidence type="ECO:0000256" key="3">
    <source>
        <dbReference type="ARBA" id="ARBA00022801"/>
    </source>
</evidence>
<dbReference type="AlphaFoldDB" id="A0A1Y1IIH2"/>
<dbReference type="CDD" id="cd18793">
    <property type="entry name" value="SF2_C_SNF"/>
    <property type="match status" value="1"/>
</dbReference>
<dbReference type="PANTHER" id="PTHR45821">
    <property type="entry name" value="SNF2 DOMAIN-CONTAINING PROTEIN CLASSY 2-RELATED"/>
    <property type="match status" value="1"/>
</dbReference>
<evidence type="ECO:0000259" key="7">
    <source>
        <dbReference type="PROSITE" id="PS51192"/>
    </source>
</evidence>
<dbReference type="InterPro" id="IPR044567">
    <property type="entry name" value="CLSY/DRD1"/>
</dbReference>
<evidence type="ECO:0000256" key="6">
    <source>
        <dbReference type="SAM" id="MobiDB-lite"/>
    </source>
</evidence>
<dbReference type="GO" id="GO:0016787">
    <property type="term" value="F:hydrolase activity"/>
    <property type="evidence" value="ECO:0007669"/>
    <property type="project" value="UniProtKB-KW"/>
</dbReference>
<dbReference type="GO" id="GO:0005524">
    <property type="term" value="F:ATP binding"/>
    <property type="evidence" value="ECO:0007669"/>
    <property type="project" value="UniProtKB-KW"/>
</dbReference>
<dbReference type="STRING" id="105231.A0A1Y1IIH2"/>
<evidence type="ECO:0000313" key="9">
    <source>
        <dbReference type="EMBL" id="GAQ90503.1"/>
    </source>
</evidence>
<dbReference type="PROSITE" id="PS51192">
    <property type="entry name" value="HELICASE_ATP_BIND_1"/>
    <property type="match status" value="1"/>
</dbReference>
<evidence type="ECO:0000256" key="4">
    <source>
        <dbReference type="ARBA" id="ARBA00022840"/>
    </source>
</evidence>
<keyword evidence="3" id="KW-0378">Hydrolase</keyword>
<dbReference type="InterPro" id="IPR027417">
    <property type="entry name" value="P-loop_NTPase"/>
</dbReference>
<dbReference type="EMBL" id="DF237598">
    <property type="protein sequence ID" value="GAQ90503.1"/>
    <property type="molecule type" value="Genomic_DNA"/>
</dbReference>
<dbReference type="InterPro" id="IPR049730">
    <property type="entry name" value="SNF2/RAD54-like_C"/>
</dbReference>
<feature type="compositionally biased region" description="Basic and acidic residues" evidence="6">
    <location>
        <begin position="226"/>
        <end position="252"/>
    </location>
</feature>
<name>A0A1Y1IIH2_KLENI</name>
<feature type="region of interest" description="Disordered" evidence="6">
    <location>
        <begin position="424"/>
        <end position="445"/>
    </location>
</feature>
<keyword evidence="4" id="KW-0067">ATP-binding</keyword>
<reference evidence="9 10" key="1">
    <citation type="journal article" date="2014" name="Nat. Commun.">
        <title>Klebsormidium flaccidum genome reveals primary factors for plant terrestrial adaptation.</title>
        <authorList>
            <person name="Hori K."/>
            <person name="Maruyama F."/>
            <person name="Fujisawa T."/>
            <person name="Togashi T."/>
            <person name="Yamamoto N."/>
            <person name="Seo M."/>
            <person name="Sato S."/>
            <person name="Yamada T."/>
            <person name="Mori H."/>
            <person name="Tajima N."/>
            <person name="Moriyama T."/>
            <person name="Ikeuchi M."/>
            <person name="Watanabe M."/>
            <person name="Wada H."/>
            <person name="Kobayashi K."/>
            <person name="Saito M."/>
            <person name="Masuda T."/>
            <person name="Sasaki-Sekimoto Y."/>
            <person name="Mashiguchi K."/>
            <person name="Awai K."/>
            <person name="Shimojima M."/>
            <person name="Masuda S."/>
            <person name="Iwai M."/>
            <person name="Nobusawa T."/>
            <person name="Narise T."/>
            <person name="Kondo S."/>
            <person name="Saito H."/>
            <person name="Sato R."/>
            <person name="Murakawa M."/>
            <person name="Ihara Y."/>
            <person name="Oshima-Yamada Y."/>
            <person name="Ohtaka K."/>
            <person name="Satoh M."/>
            <person name="Sonobe K."/>
            <person name="Ishii M."/>
            <person name="Ohtani R."/>
            <person name="Kanamori-Sato M."/>
            <person name="Honoki R."/>
            <person name="Miyazaki D."/>
            <person name="Mochizuki H."/>
            <person name="Umetsu J."/>
            <person name="Higashi K."/>
            <person name="Shibata D."/>
            <person name="Kamiya Y."/>
            <person name="Sato N."/>
            <person name="Nakamura Y."/>
            <person name="Tabata S."/>
            <person name="Ida S."/>
            <person name="Kurokawa K."/>
            <person name="Ohta H."/>
        </authorList>
    </citation>
    <scope>NUCLEOTIDE SEQUENCE [LARGE SCALE GENOMIC DNA]</scope>
    <source>
        <strain evidence="9 10">NIES-2285</strain>
    </source>
</reference>
<dbReference type="GO" id="GO:0005634">
    <property type="term" value="C:nucleus"/>
    <property type="evidence" value="ECO:0007669"/>
    <property type="project" value="UniProtKB-SubCell"/>
</dbReference>
<keyword evidence="10" id="KW-1185">Reference proteome</keyword>
<dbReference type="SMART" id="SM00487">
    <property type="entry name" value="DEXDc"/>
    <property type="match status" value="1"/>
</dbReference>
<dbReference type="GO" id="GO:0080188">
    <property type="term" value="P:gene silencing by siRNA-directed DNA methylation"/>
    <property type="evidence" value="ECO:0007669"/>
    <property type="project" value="InterPro"/>
</dbReference>
<accession>A0A1Y1IIH2</accession>
<feature type="domain" description="Helicase ATP-binding" evidence="7">
    <location>
        <begin position="522"/>
        <end position="708"/>
    </location>
</feature>
<dbReference type="Pfam" id="PF00271">
    <property type="entry name" value="Helicase_C"/>
    <property type="match status" value="1"/>
</dbReference>
<dbReference type="Gene3D" id="3.40.50.300">
    <property type="entry name" value="P-loop containing nucleotide triphosphate hydrolases"/>
    <property type="match status" value="1"/>
</dbReference>
<dbReference type="InterPro" id="IPR014001">
    <property type="entry name" value="Helicase_ATP-bd"/>
</dbReference>
<feature type="region of interest" description="Disordered" evidence="6">
    <location>
        <begin position="217"/>
        <end position="267"/>
    </location>
</feature>
<proteinExistence type="predicted"/>
<dbReference type="SMART" id="SM00490">
    <property type="entry name" value="HELICc"/>
    <property type="match status" value="1"/>
</dbReference>
<organism evidence="9 10">
    <name type="scientific">Klebsormidium nitens</name>
    <name type="common">Green alga</name>
    <name type="synonym">Ulothrix nitens</name>
    <dbReference type="NCBI Taxonomy" id="105231"/>
    <lineage>
        <taxon>Eukaryota</taxon>
        <taxon>Viridiplantae</taxon>
        <taxon>Streptophyta</taxon>
        <taxon>Klebsormidiophyceae</taxon>
        <taxon>Klebsormidiales</taxon>
        <taxon>Klebsormidiaceae</taxon>
        <taxon>Klebsormidium</taxon>
    </lineage>
</organism>
<dbReference type="PANTHER" id="PTHR45821:SF5">
    <property type="entry name" value="SNF2 DOMAIN-CONTAINING PROTEIN CLASSY 4"/>
    <property type="match status" value="1"/>
</dbReference>
<keyword evidence="2" id="KW-0547">Nucleotide-binding</keyword>
<dbReference type="InterPro" id="IPR000330">
    <property type="entry name" value="SNF2_N"/>
</dbReference>
<dbReference type="OrthoDB" id="2020972at2759"/>
<feature type="region of interest" description="Disordered" evidence="6">
    <location>
        <begin position="329"/>
        <end position="349"/>
    </location>
</feature>
<dbReference type="Proteomes" id="UP000054558">
    <property type="component" value="Unassembled WGS sequence"/>
</dbReference>
<dbReference type="OMA" id="FCQERTN"/>
<comment type="subcellular location">
    <subcellularLocation>
        <location evidence="1">Nucleus</location>
    </subcellularLocation>
</comment>
<protein>
    <submittedName>
        <fullName evidence="9">DNA repair and recombination protein RAD54-like protein</fullName>
    </submittedName>
</protein>
<dbReference type="InterPro" id="IPR038718">
    <property type="entry name" value="SNF2-like_sf"/>
</dbReference>
<dbReference type="PROSITE" id="PS51194">
    <property type="entry name" value="HELICASE_CTER"/>
    <property type="match status" value="1"/>
</dbReference>
<feature type="compositionally biased region" description="Polar residues" evidence="6">
    <location>
        <begin position="175"/>
        <end position="184"/>
    </location>
</feature>
<feature type="domain" description="Helicase C-terminal" evidence="8">
    <location>
        <begin position="870"/>
        <end position="1031"/>
    </location>
</feature>
<evidence type="ECO:0000256" key="2">
    <source>
        <dbReference type="ARBA" id="ARBA00022741"/>
    </source>
</evidence>
<evidence type="ECO:0000256" key="1">
    <source>
        <dbReference type="ARBA" id="ARBA00004123"/>
    </source>
</evidence>
<dbReference type="InterPro" id="IPR001650">
    <property type="entry name" value="Helicase_C-like"/>
</dbReference>
<sequence>MKELELALAKIEDRLIVFEQKLLDSRVARQERRATGGPCWRCGAVACCRWYSSPEHGPRSLCCPCHEVTVGGPCCRCGREKCISWYTGEKGSRTLCYNCYNQTRRPERKRRQRGRTVTEPDTAGSSGTKRKRPVRVGSEEMEEGGGEQRSQGDPVAGERRRASHAGRNKGGVSGSGTSRAPCNKESANGQEYVYEGEDPLLELDVMDVIGLFEAEENSARHRRAERQKAAAERKTQAETDSAEDSRSDDHGRSYRTSGPNVRGRGRENRHEEIGAMGEGNLAARAGVPRVHHAFPSAGDSEPGAVSVGEQGVEFGDCLLFEEFLAERRQEEGSGTGMETETEPETAQPEGGTEILYGRFYRVTGDFLGQAAVEHFSAGPGRAPQDDRSDWQDRCMGRMLERLWAQKEPAFAGWEDEARKGNKKRITLEDIPESPRSHSAAVRAAERRTPEELVAEHGSASAAAFWAVLEERKKAMKSQIEGFEFTIMNLTGSADGLSGQADTLGGASESGPAEIGGGSSCRAAFEGAGKGCILAHAPGCGKTLLGWALFWWLRRLYPGLRCLTLAPASVLEVWEHQRPVLMNTYHVGPAQGLRTGDVTEQEAGTNFARCLRDLREWAEKGDGMLLLSNERMRVLLTAAAATAPEVTRLLLEAPDVVFFDEAHNLRNDKTRLHQYIQYLRTPRRVLLTGTPFNNSFEELWTLLYFAQPDTMLRWGAHELRSAGGALTEVQARRAFLEVAKRERRALNAILAQVVHSSAKRAAAPSGGALTHTDMVVTLNMTSEQAGYYKAVGAGQAKRSSGGAEVGRMDDGSGAEAATGGNLFSMEHLLSVACVHPAALPPFKYEDLCSEEPSLPAYSDDVSISRSCKTLVLSWLVARVRATGRVVVFGVNVEPLRVIARGLLAHFPDWEMGQEIVHIDGAVSQSVRRERREWFNDPRSRAVVLLATVETCGEGVDLSGGTHAVLLQPVWNPTVNEQLIGRLVRPGQKGHVYILRLICCRSQENHIHERAVQKEQTRRDLFSPSGGMGDQVGPGVPSRHITNEGPLSTAAAHAPFVDSLRQLVDGKGRPIVADVIDYESLFKGKGMELQ</sequence>
<evidence type="ECO:0000256" key="5">
    <source>
        <dbReference type="ARBA" id="ARBA00023242"/>
    </source>
</evidence>
<dbReference type="Gene3D" id="3.40.50.10810">
    <property type="entry name" value="Tandem AAA-ATPase domain"/>
    <property type="match status" value="1"/>
</dbReference>
<evidence type="ECO:0000259" key="8">
    <source>
        <dbReference type="PROSITE" id="PS51194"/>
    </source>
</evidence>
<feature type="region of interest" description="Disordered" evidence="6">
    <location>
        <begin position="107"/>
        <end position="184"/>
    </location>
</feature>
<dbReference type="Pfam" id="PF00176">
    <property type="entry name" value="SNF2-rel_dom"/>
    <property type="match status" value="1"/>
</dbReference>